<dbReference type="InterPro" id="IPR040719">
    <property type="entry name" value="DUF5597"/>
</dbReference>
<evidence type="ECO:0000256" key="2">
    <source>
        <dbReference type="ARBA" id="ARBA00023295"/>
    </source>
</evidence>
<reference evidence="6 7" key="1">
    <citation type="submission" date="2019-11" db="EMBL/GenBank/DDBJ databases">
        <title>Type strains purchased from KCTC, JCM and DSMZ.</title>
        <authorList>
            <person name="Lu H."/>
        </authorList>
    </citation>
    <scope>NUCLEOTIDE SEQUENCE [LARGE SCALE GENOMIC DNA]</scope>
    <source>
        <strain evidence="6 7">KCTC 22382</strain>
    </source>
</reference>
<dbReference type="InterPro" id="IPR013529">
    <property type="entry name" value="Glyco_hydro_42_N"/>
</dbReference>
<dbReference type="Pfam" id="PF18120">
    <property type="entry name" value="DUF5597"/>
    <property type="match status" value="1"/>
</dbReference>
<dbReference type="PANTHER" id="PTHR36447:SF1">
    <property type="entry name" value="BETA-GALACTOSIDASE GANA"/>
    <property type="match status" value="1"/>
</dbReference>
<keyword evidence="7" id="KW-1185">Reference proteome</keyword>
<dbReference type="Gene3D" id="3.20.20.80">
    <property type="entry name" value="Glycosidases"/>
    <property type="match status" value="1"/>
</dbReference>
<dbReference type="OrthoDB" id="9800974at2"/>
<dbReference type="GO" id="GO:0009341">
    <property type="term" value="C:beta-galactosidase complex"/>
    <property type="evidence" value="ECO:0007669"/>
    <property type="project" value="InterPro"/>
</dbReference>
<dbReference type="GO" id="GO:0004565">
    <property type="term" value="F:beta-galactosidase activity"/>
    <property type="evidence" value="ECO:0007669"/>
    <property type="project" value="InterPro"/>
</dbReference>
<feature type="signal peptide" evidence="3">
    <location>
        <begin position="1"/>
        <end position="30"/>
    </location>
</feature>
<dbReference type="Gene3D" id="2.60.220.20">
    <property type="entry name" value="putative beta-Galactosidase from caulobacter crescentus"/>
    <property type="match status" value="1"/>
</dbReference>
<dbReference type="EMBL" id="WNKY01000001">
    <property type="protein sequence ID" value="MTV36288.1"/>
    <property type="molecule type" value="Genomic_DNA"/>
</dbReference>
<feature type="domain" description="Glycoside hydrolase family 42 N-terminal" evidence="4">
    <location>
        <begin position="88"/>
        <end position="233"/>
    </location>
</feature>
<accession>A0A6L6PB61</accession>
<dbReference type="InterPro" id="IPR003476">
    <property type="entry name" value="Glyco_hydro_42"/>
</dbReference>
<dbReference type="RefSeq" id="WP_155461632.1">
    <property type="nucleotide sequence ID" value="NZ_WNKY01000001.1"/>
</dbReference>
<keyword evidence="3" id="KW-0732">Signal</keyword>
<keyword evidence="2" id="KW-0326">Glycosidase</keyword>
<sequence length="561" mass="62647">MTLIPRQRLRCLTLAIAASFAVVPIAQTSAAPVRTAPSPLPHIVHKNGKFALMVDGAPYLILGGQANNSSNYVDVLPSVWSAIRDMKANTLAMPVAWEQIEPEEGKFDFKWVDELIRQARQNDVRLCLLWFGTWKNTNPNYTPAWVKLDNRRFPRLIKKDGKTSNALSPHAKTTLNADIAAYSALMKHLKEVDGQRHTVILMQPENEPGVFGSVRDYSPTANALFQQPVPQALLTRLNKQPGTWEQVFGADADEFFHAWSIASYIDQVAAAGKAIYPLPTYVNASPRDPDTTKKSVPGLFYGSGGPTWNVIDIYKVAAPHIDFLSPDIYVPESDAYEAQLKHYRRPDNALYIAESGSKDIYARYIFTVLGQGAIGFDPFGFDYTGYSNYPLGAKDWGPEAVKPFSRVYSLFAPMAREWARLSFESEVYGVSEPDDHSAQDIDLGPVWAAKVSYRQWEMGEAYWLRKKDDLPKGSDVPGGGVALAKLSANEYLVTGQNARLTFSVSKNVKDRAAIFERVEEGRFVNGKWVMSRVWNGDQTDYGLNFTNRPVILKVKLGAYIF</sequence>
<evidence type="ECO:0000256" key="3">
    <source>
        <dbReference type="SAM" id="SignalP"/>
    </source>
</evidence>
<evidence type="ECO:0000313" key="7">
    <source>
        <dbReference type="Proteomes" id="UP000475582"/>
    </source>
</evidence>
<dbReference type="Proteomes" id="UP000475582">
    <property type="component" value="Unassembled WGS sequence"/>
</dbReference>
<comment type="caution">
    <text evidence="6">The sequence shown here is derived from an EMBL/GenBank/DDBJ whole genome shotgun (WGS) entry which is preliminary data.</text>
</comment>
<dbReference type="SUPFAM" id="SSF51445">
    <property type="entry name" value="(Trans)glycosidases"/>
    <property type="match status" value="1"/>
</dbReference>
<dbReference type="GO" id="GO:0005975">
    <property type="term" value="P:carbohydrate metabolic process"/>
    <property type="evidence" value="ECO:0007669"/>
    <property type="project" value="InterPro"/>
</dbReference>
<evidence type="ECO:0000259" key="4">
    <source>
        <dbReference type="Pfam" id="PF02449"/>
    </source>
</evidence>
<protein>
    <submittedName>
        <fullName evidence="6">Beta-galactosidase</fullName>
    </submittedName>
</protein>
<dbReference type="AlphaFoldDB" id="A0A6L6PB61"/>
<dbReference type="FunFam" id="3.20.20.80:FF:000135">
    <property type="entry name" value="Beta-galactosidase, putative, bgl35A"/>
    <property type="match status" value="1"/>
</dbReference>
<gene>
    <name evidence="6" type="ORF">GM676_01665</name>
</gene>
<feature type="domain" description="DUF5597" evidence="5">
    <location>
        <begin position="404"/>
        <end position="545"/>
    </location>
</feature>
<feature type="chain" id="PRO_5026898637" evidence="3">
    <location>
        <begin position="31"/>
        <end position="561"/>
    </location>
</feature>
<organism evidence="6 7">
    <name type="scientific">Duganella radicis</name>
    <dbReference type="NCBI Taxonomy" id="551988"/>
    <lineage>
        <taxon>Bacteria</taxon>
        <taxon>Pseudomonadati</taxon>
        <taxon>Pseudomonadota</taxon>
        <taxon>Betaproteobacteria</taxon>
        <taxon>Burkholderiales</taxon>
        <taxon>Oxalobacteraceae</taxon>
        <taxon>Telluria group</taxon>
        <taxon>Duganella</taxon>
    </lineage>
</organism>
<dbReference type="InterPro" id="IPR017853">
    <property type="entry name" value="GH"/>
</dbReference>
<name>A0A6L6PB61_9BURK</name>
<keyword evidence="1" id="KW-0378">Hydrolase</keyword>
<evidence type="ECO:0000259" key="5">
    <source>
        <dbReference type="Pfam" id="PF18120"/>
    </source>
</evidence>
<dbReference type="Pfam" id="PF02449">
    <property type="entry name" value="Glyco_hydro_42"/>
    <property type="match status" value="1"/>
</dbReference>
<proteinExistence type="predicted"/>
<dbReference type="PANTHER" id="PTHR36447">
    <property type="entry name" value="BETA-GALACTOSIDASE GANA"/>
    <property type="match status" value="1"/>
</dbReference>
<evidence type="ECO:0000313" key="6">
    <source>
        <dbReference type="EMBL" id="MTV36288.1"/>
    </source>
</evidence>
<evidence type="ECO:0000256" key="1">
    <source>
        <dbReference type="ARBA" id="ARBA00022801"/>
    </source>
</evidence>